<dbReference type="EnsemblPlants" id="KQK12910">
    <property type="protein sequence ID" value="KQK12910"/>
    <property type="gene ID" value="BRADI_1g06821v3"/>
</dbReference>
<dbReference type="Proteomes" id="UP000008810">
    <property type="component" value="Chromosome 1"/>
</dbReference>
<reference evidence="5" key="3">
    <citation type="submission" date="2018-08" db="UniProtKB">
        <authorList>
            <consortium name="EnsemblPlants"/>
        </authorList>
    </citation>
    <scope>IDENTIFICATION</scope>
    <source>
        <strain evidence="5">cv. Bd21</strain>
    </source>
</reference>
<keyword evidence="2" id="KW-0009">Actin-binding</keyword>
<dbReference type="OrthoDB" id="10249245at2759"/>
<name>A0A0Q3N8A8_BRADI</name>
<dbReference type="EMBL" id="CM000880">
    <property type="protein sequence ID" value="KQK12910.1"/>
    <property type="molecule type" value="Genomic_DNA"/>
</dbReference>
<dbReference type="Gramene" id="KQK12910">
    <property type="protein sequence ID" value="KQK12910"/>
    <property type="gene ID" value="BRADI_1g06821v3"/>
</dbReference>
<sequence length="208" mass="24172">MTPSVGRRVDTAVITRRSRKRRERKKTQTQERNNLFLSIVLIHVCDCVRSKRRRPPPLLCSVPMAFMRTSSNASSGMGVAPNIRETFLELQMKKAFRYVIFKIEEKQKQVIVEKTGATTESYDDFLASLPENDCRYALYDFDFVTGENVQKSKIFFIAWSPATSRIRAKMLYSTSKDRIKHELDGFHYEIQATDPTEVELQVLRDRAH</sequence>
<dbReference type="GO" id="GO:0030042">
    <property type="term" value="P:actin filament depolymerization"/>
    <property type="evidence" value="ECO:0000318"/>
    <property type="project" value="GO_Central"/>
</dbReference>
<dbReference type="CDD" id="cd11286">
    <property type="entry name" value="ADF_cofilin_like"/>
    <property type="match status" value="1"/>
</dbReference>
<comment type="similarity">
    <text evidence="1">Belongs to the actin-binding proteins ADF family.</text>
</comment>
<evidence type="ECO:0000259" key="3">
    <source>
        <dbReference type="PROSITE" id="PS51263"/>
    </source>
</evidence>
<dbReference type="AlphaFoldDB" id="A0A0Q3N8A8"/>
<dbReference type="PANTHER" id="PTHR11913">
    <property type="entry name" value="COFILIN-RELATED"/>
    <property type="match status" value="1"/>
</dbReference>
<keyword evidence="6" id="KW-1185">Reference proteome</keyword>
<gene>
    <name evidence="4" type="ORF">BRADI_1g06821v3</name>
</gene>
<organism evidence="4">
    <name type="scientific">Brachypodium distachyon</name>
    <name type="common">Purple false brome</name>
    <name type="synonym">Trachynia distachya</name>
    <dbReference type="NCBI Taxonomy" id="15368"/>
    <lineage>
        <taxon>Eukaryota</taxon>
        <taxon>Viridiplantae</taxon>
        <taxon>Streptophyta</taxon>
        <taxon>Embryophyta</taxon>
        <taxon>Tracheophyta</taxon>
        <taxon>Spermatophyta</taxon>
        <taxon>Magnoliopsida</taxon>
        <taxon>Liliopsida</taxon>
        <taxon>Poales</taxon>
        <taxon>Poaceae</taxon>
        <taxon>BOP clade</taxon>
        <taxon>Pooideae</taxon>
        <taxon>Stipodae</taxon>
        <taxon>Brachypodieae</taxon>
        <taxon>Brachypodium</taxon>
    </lineage>
</organism>
<dbReference type="Pfam" id="PF00241">
    <property type="entry name" value="Cofilin_ADF"/>
    <property type="match status" value="1"/>
</dbReference>
<dbReference type="InterPro" id="IPR002108">
    <property type="entry name" value="ADF-H"/>
</dbReference>
<dbReference type="InterPro" id="IPR029006">
    <property type="entry name" value="ADF-H/Gelsolin-like_dom_sf"/>
</dbReference>
<dbReference type="Gene3D" id="3.40.20.10">
    <property type="entry name" value="Severin"/>
    <property type="match status" value="1"/>
</dbReference>
<evidence type="ECO:0000256" key="1">
    <source>
        <dbReference type="ARBA" id="ARBA00006844"/>
    </source>
</evidence>
<evidence type="ECO:0000313" key="5">
    <source>
        <dbReference type="EnsemblPlants" id="KQK12910"/>
    </source>
</evidence>
<dbReference type="PROSITE" id="PS51263">
    <property type="entry name" value="ADF_H"/>
    <property type="match status" value="1"/>
</dbReference>
<dbReference type="SUPFAM" id="SSF55753">
    <property type="entry name" value="Actin depolymerizing proteins"/>
    <property type="match status" value="1"/>
</dbReference>
<proteinExistence type="inferred from homology"/>
<dbReference type="GO" id="GO:0005737">
    <property type="term" value="C:cytoplasm"/>
    <property type="evidence" value="ECO:0000318"/>
    <property type="project" value="GO_Central"/>
</dbReference>
<dbReference type="FunCoup" id="A0A0Q3N8A8">
    <property type="interactions" value="2389"/>
</dbReference>
<accession>A0A0Q3N8A8</accession>
<dbReference type="ExpressionAtlas" id="A0A0Q3N8A8">
    <property type="expression patterns" value="baseline"/>
</dbReference>
<evidence type="ECO:0000313" key="6">
    <source>
        <dbReference type="Proteomes" id="UP000008810"/>
    </source>
</evidence>
<feature type="domain" description="ADF-H" evidence="3">
    <location>
        <begin position="76"/>
        <end position="208"/>
    </location>
</feature>
<reference evidence="4" key="2">
    <citation type="submission" date="2017-06" db="EMBL/GenBank/DDBJ databases">
        <title>WGS assembly of Brachypodium distachyon.</title>
        <authorList>
            <consortium name="The International Brachypodium Initiative"/>
            <person name="Lucas S."/>
            <person name="Harmon-Smith M."/>
            <person name="Lail K."/>
            <person name="Tice H."/>
            <person name="Grimwood J."/>
            <person name="Bruce D."/>
            <person name="Barry K."/>
            <person name="Shu S."/>
            <person name="Lindquist E."/>
            <person name="Wang M."/>
            <person name="Pitluck S."/>
            <person name="Vogel J.P."/>
            <person name="Garvin D.F."/>
            <person name="Mockler T.C."/>
            <person name="Schmutz J."/>
            <person name="Rokhsar D."/>
            <person name="Bevan M.W."/>
        </authorList>
    </citation>
    <scope>NUCLEOTIDE SEQUENCE</scope>
    <source>
        <strain evidence="4">Bd21</strain>
    </source>
</reference>
<protein>
    <recommendedName>
        <fullName evidence="3">ADF-H domain-containing protein</fullName>
    </recommendedName>
</protein>
<dbReference type="STRING" id="15368.A0A0Q3N8A8"/>
<dbReference type="InParanoid" id="A0A0Q3N8A8"/>
<dbReference type="InterPro" id="IPR017904">
    <property type="entry name" value="ADF/Cofilin"/>
</dbReference>
<dbReference type="GO" id="GO:0051015">
    <property type="term" value="F:actin filament binding"/>
    <property type="evidence" value="ECO:0000318"/>
    <property type="project" value="GO_Central"/>
</dbReference>
<dbReference type="SMART" id="SM00102">
    <property type="entry name" value="ADF"/>
    <property type="match status" value="1"/>
</dbReference>
<dbReference type="GO" id="GO:0015629">
    <property type="term" value="C:actin cytoskeleton"/>
    <property type="evidence" value="ECO:0000318"/>
    <property type="project" value="GO_Central"/>
</dbReference>
<reference evidence="4 5" key="1">
    <citation type="journal article" date="2010" name="Nature">
        <title>Genome sequencing and analysis of the model grass Brachypodium distachyon.</title>
        <authorList>
            <consortium name="International Brachypodium Initiative"/>
        </authorList>
    </citation>
    <scope>NUCLEOTIDE SEQUENCE [LARGE SCALE GENOMIC DNA]</scope>
    <source>
        <strain evidence="4 5">Bd21</strain>
    </source>
</reference>
<evidence type="ECO:0000313" key="4">
    <source>
        <dbReference type="EMBL" id="KQK12910.1"/>
    </source>
</evidence>
<evidence type="ECO:0000256" key="2">
    <source>
        <dbReference type="ARBA" id="ARBA00023203"/>
    </source>
</evidence>